<dbReference type="OrthoDB" id="9793396at2"/>
<dbReference type="RefSeq" id="WP_097021688.1">
    <property type="nucleotide sequence ID" value="NZ_OBQJ01000001.1"/>
</dbReference>
<dbReference type="PANTHER" id="PTHR42953:SF1">
    <property type="entry name" value="METAL-BINDING PROTEIN HI_0362-RELATED"/>
    <property type="match status" value="1"/>
</dbReference>
<accession>A0A285VCY2</accession>
<comment type="subcellular location">
    <subcellularLocation>
        <location evidence="1">Cell envelope</location>
    </subcellularLocation>
</comment>
<dbReference type="Gene3D" id="3.40.50.1980">
    <property type="entry name" value="Nitrogenase molybdenum iron protein domain"/>
    <property type="match status" value="3"/>
</dbReference>
<evidence type="ECO:0000256" key="4">
    <source>
        <dbReference type="ARBA" id="ARBA00022723"/>
    </source>
</evidence>
<evidence type="ECO:0000256" key="5">
    <source>
        <dbReference type="ARBA" id="ARBA00022729"/>
    </source>
</evidence>
<protein>
    <submittedName>
        <fullName evidence="9">Zinc/manganese transport system substrate-binding protein</fullName>
    </submittedName>
</protein>
<feature type="compositionally biased region" description="Basic and acidic residues" evidence="7">
    <location>
        <begin position="119"/>
        <end position="166"/>
    </location>
</feature>
<dbReference type="InterPro" id="IPR006128">
    <property type="entry name" value="Lipoprotein_PsaA-like"/>
</dbReference>
<reference evidence="9 10" key="1">
    <citation type="submission" date="2017-08" db="EMBL/GenBank/DDBJ databases">
        <authorList>
            <person name="de Groot N.N."/>
        </authorList>
    </citation>
    <scope>NUCLEOTIDE SEQUENCE [LARGE SCALE GENOMIC DNA]</scope>
    <source>
        <strain evidence="9 10">USBA 855</strain>
    </source>
</reference>
<dbReference type="CDD" id="cd01137">
    <property type="entry name" value="PsaA"/>
    <property type="match status" value="1"/>
</dbReference>
<dbReference type="InterPro" id="IPR050492">
    <property type="entry name" value="Bact_metal-bind_prot9"/>
</dbReference>
<dbReference type="EMBL" id="OBQJ01000001">
    <property type="protein sequence ID" value="SOC51934.1"/>
    <property type="molecule type" value="Genomic_DNA"/>
</dbReference>
<comment type="similarity">
    <text evidence="2 6">Belongs to the bacterial solute-binding protein 9 family.</text>
</comment>
<dbReference type="InterPro" id="IPR006129">
    <property type="entry name" value="AdhesinB"/>
</dbReference>
<evidence type="ECO:0000313" key="10">
    <source>
        <dbReference type="Proteomes" id="UP000219023"/>
    </source>
</evidence>
<feature type="chain" id="PRO_5012018410" evidence="8">
    <location>
        <begin position="23"/>
        <end position="334"/>
    </location>
</feature>
<keyword evidence="5 8" id="KW-0732">Signal</keyword>
<dbReference type="Proteomes" id="UP000219023">
    <property type="component" value="Unassembled WGS sequence"/>
</dbReference>
<feature type="signal peptide" evidence="8">
    <location>
        <begin position="1"/>
        <end position="22"/>
    </location>
</feature>
<organism evidence="9 10">
    <name type="scientific">Chromohalobacter canadensis</name>
    <dbReference type="NCBI Taxonomy" id="141389"/>
    <lineage>
        <taxon>Bacteria</taxon>
        <taxon>Pseudomonadati</taxon>
        <taxon>Pseudomonadota</taxon>
        <taxon>Gammaproteobacteria</taxon>
        <taxon>Oceanospirillales</taxon>
        <taxon>Halomonadaceae</taxon>
        <taxon>Chromohalobacter</taxon>
    </lineage>
</organism>
<dbReference type="InterPro" id="IPR006127">
    <property type="entry name" value="ZnuA-like"/>
</dbReference>
<evidence type="ECO:0000256" key="8">
    <source>
        <dbReference type="SAM" id="SignalP"/>
    </source>
</evidence>
<proteinExistence type="inferred from homology"/>
<dbReference type="Pfam" id="PF01297">
    <property type="entry name" value="ZnuA"/>
    <property type="match status" value="1"/>
</dbReference>
<evidence type="ECO:0000313" key="9">
    <source>
        <dbReference type="EMBL" id="SOC51934.1"/>
    </source>
</evidence>
<dbReference type="GO" id="GO:0007155">
    <property type="term" value="P:cell adhesion"/>
    <property type="evidence" value="ECO:0007669"/>
    <property type="project" value="InterPro"/>
</dbReference>
<dbReference type="GO" id="GO:0046872">
    <property type="term" value="F:metal ion binding"/>
    <property type="evidence" value="ECO:0007669"/>
    <property type="project" value="UniProtKB-KW"/>
</dbReference>
<dbReference type="PRINTS" id="PR00691">
    <property type="entry name" value="ADHESINB"/>
</dbReference>
<feature type="region of interest" description="Disordered" evidence="7">
    <location>
        <begin position="119"/>
        <end position="168"/>
    </location>
</feature>
<gene>
    <name evidence="9" type="ORF">SAMN05421509_101466</name>
</gene>
<dbReference type="AlphaFoldDB" id="A0A285VCY2"/>
<dbReference type="SUPFAM" id="SSF53807">
    <property type="entry name" value="Helical backbone' metal receptor"/>
    <property type="match status" value="1"/>
</dbReference>
<evidence type="ECO:0000256" key="1">
    <source>
        <dbReference type="ARBA" id="ARBA00004196"/>
    </source>
</evidence>
<dbReference type="PRINTS" id="PR00690">
    <property type="entry name" value="ADHESNFAMILY"/>
</dbReference>
<keyword evidence="4" id="KW-0479">Metal-binding</keyword>
<dbReference type="PANTHER" id="PTHR42953">
    <property type="entry name" value="HIGH-AFFINITY ZINC UPTAKE SYSTEM PROTEIN ZNUA-RELATED"/>
    <property type="match status" value="1"/>
</dbReference>
<evidence type="ECO:0000256" key="7">
    <source>
        <dbReference type="SAM" id="MobiDB-lite"/>
    </source>
</evidence>
<evidence type="ECO:0000256" key="2">
    <source>
        <dbReference type="ARBA" id="ARBA00011028"/>
    </source>
</evidence>
<dbReference type="GO" id="GO:0030001">
    <property type="term" value="P:metal ion transport"/>
    <property type="evidence" value="ECO:0007669"/>
    <property type="project" value="InterPro"/>
</dbReference>
<evidence type="ECO:0000256" key="3">
    <source>
        <dbReference type="ARBA" id="ARBA00022448"/>
    </source>
</evidence>
<name>A0A285VCY2_9GAMM</name>
<evidence type="ECO:0000256" key="6">
    <source>
        <dbReference type="RuleBase" id="RU003512"/>
    </source>
</evidence>
<sequence>MSKSLTLLLSAAALTLSSTARAEAPMNVVASFSILGDMVENVGGEHVDVTTLVGPDGDAHVFSPSPTDARAVGEADLFVVNGLHFEGWLDRLVEASGYEGPIVVASQGIDALSFDEERTAHDHGHEGHGHDHDTGHGHGHDHDHDHDHSHGDGHAGHDHGPEDPHAWQDLQNGKQYVANIRDALVAADPGHAADYRRNAAQYVEAMETLDAEVHRRIDAIPEANRVLITNHDAFGYFANAYGLDVLSPVGLSTAAEPSAADMAKLIQQIQKRDVKALFLENMTNPALLEQLADETGVAIGGTLYAGALASDGEASTYLGMFQHNVDKLTQALDD</sequence>
<dbReference type="GO" id="GO:0030313">
    <property type="term" value="C:cell envelope"/>
    <property type="evidence" value="ECO:0007669"/>
    <property type="project" value="UniProtKB-SubCell"/>
</dbReference>
<keyword evidence="3 6" id="KW-0813">Transport</keyword>